<name>A0ABS8CIZ3_9RHOB</name>
<feature type="signal peptide" evidence="1">
    <location>
        <begin position="1"/>
        <end position="23"/>
    </location>
</feature>
<evidence type="ECO:0000313" key="3">
    <source>
        <dbReference type="Proteomes" id="UP001198571"/>
    </source>
</evidence>
<protein>
    <recommendedName>
        <fullName evidence="4">DUF4189 domain-containing protein</fullName>
    </recommendedName>
</protein>
<keyword evidence="3" id="KW-1185">Reference proteome</keyword>
<feature type="chain" id="PRO_5046898982" description="DUF4189 domain-containing protein" evidence="1">
    <location>
        <begin position="24"/>
        <end position="133"/>
    </location>
</feature>
<gene>
    <name evidence="2" type="ORF">H0485_05010</name>
</gene>
<dbReference type="RefSeq" id="WP_226934253.1">
    <property type="nucleotide sequence ID" value="NZ_JACDXX010000003.1"/>
</dbReference>
<keyword evidence="1" id="KW-0732">Signal</keyword>
<dbReference type="Proteomes" id="UP001198571">
    <property type="component" value="Unassembled WGS sequence"/>
</dbReference>
<sequence length="133" mass="13839">MIRLAVLPIASLALGLMLLPALAGDQGDTRQNGTAKVTLWSHAFLSEDELAMLRMVQTNDQALAIFVPDNKGFAAMAVSPDDGFLRDGQPVASAIAIAGLPDAQTATKNALAACNQSRKGKKPCVLVLAVEPG</sequence>
<comment type="caution">
    <text evidence="2">The sequence shown here is derived from an EMBL/GenBank/DDBJ whole genome shotgun (WGS) entry which is preliminary data.</text>
</comment>
<accession>A0ABS8CIZ3</accession>
<evidence type="ECO:0000313" key="2">
    <source>
        <dbReference type="EMBL" id="MCB5409362.1"/>
    </source>
</evidence>
<evidence type="ECO:0000256" key="1">
    <source>
        <dbReference type="SAM" id="SignalP"/>
    </source>
</evidence>
<organism evidence="2 3">
    <name type="scientific">Pseudogemmobacter faecipullorum</name>
    <dbReference type="NCBI Taxonomy" id="2755041"/>
    <lineage>
        <taxon>Bacteria</taxon>
        <taxon>Pseudomonadati</taxon>
        <taxon>Pseudomonadota</taxon>
        <taxon>Alphaproteobacteria</taxon>
        <taxon>Rhodobacterales</taxon>
        <taxon>Paracoccaceae</taxon>
        <taxon>Pseudogemmobacter</taxon>
    </lineage>
</organism>
<dbReference type="EMBL" id="JACDXX010000003">
    <property type="protein sequence ID" value="MCB5409362.1"/>
    <property type="molecule type" value="Genomic_DNA"/>
</dbReference>
<reference evidence="2 3" key="1">
    <citation type="submission" date="2020-07" db="EMBL/GenBank/DDBJ databases">
        <title>Pseudogemmobacter sp. nov., isolated from poultry manure in Taiwan.</title>
        <authorList>
            <person name="Lin S.-Y."/>
            <person name="Tang Y.-S."/>
            <person name="Young C.-C."/>
        </authorList>
    </citation>
    <scope>NUCLEOTIDE SEQUENCE [LARGE SCALE GENOMIC DNA]</scope>
    <source>
        <strain evidence="2 3">CC-YST710</strain>
    </source>
</reference>
<evidence type="ECO:0008006" key="4">
    <source>
        <dbReference type="Google" id="ProtNLM"/>
    </source>
</evidence>
<proteinExistence type="predicted"/>